<reference evidence="1" key="1">
    <citation type="submission" date="2020-05" db="EMBL/GenBank/DDBJ databases">
        <authorList>
            <person name="Chiriac C."/>
            <person name="Salcher M."/>
            <person name="Ghai R."/>
            <person name="Kavagutti S V."/>
        </authorList>
    </citation>
    <scope>NUCLEOTIDE SEQUENCE</scope>
</reference>
<evidence type="ECO:0000313" key="1">
    <source>
        <dbReference type="EMBL" id="CAB4956371.1"/>
    </source>
</evidence>
<name>A0A6J7KLJ8_9ZZZZ</name>
<accession>A0A6J7KLJ8</accession>
<gene>
    <name evidence="1" type="ORF">UFOPK3773_01714</name>
</gene>
<proteinExistence type="predicted"/>
<protein>
    <submittedName>
        <fullName evidence="1">Unannotated protein</fullName>
    </submittedName>
</protein>
<dbReference type="AlphaFoldDB" id="A0A6J7KLJ8"/>
<sequence>MRFRPHLLDDAHEHPSGAGHGIVHLAAAGDDAQHLLADTLPVAVVLIVQLAVRRRIEVEPPHAHANLICRNRGVGVKSPCSLRKDAARLKHAVQAHG</sequence>
<dbReference type="EMBL" id="CAFBNF010000226">
    <property type="protein sequence ID" value="CAB4956371.1"/>
    <property type="molecule type" value="Genomic_DNA"/>
</dbReference>
<organism evidence="1">
    <name type="scientific">freshwater metagenome</name>
    <dbReference type="NCBI Taxonomy" id="449393"/>
    <lineage>
        <taxon>unclassified sequences</taxon>
        <taxon>metagenomes</taxon>
        <taxon>ecological metagenomes</taxon>
    </lineage>
</organism>